<evidence type="ECO:0000259" key="1">
    <source>
        <dbReference type="Pfam" id="PF13339"/>
    </source>
</evidence>
<dbReference type="PANTHER" id="PTHR15565">
    <property type="entry name" value="AATF PROTEIN APOPTOSIS ANTAGONIZING TRANSCRIPTION FACTOR"/>
    <property type="match status" value="1"/>
</dbReference>
<dbReference type="KEGG" id="pavi:110747192"/>
<dbReference type="InterPro" id="IPR025160">
    <property type="entry name" value="AATF"/>
</dbReference>
<evidence type="ECO:0000313" key="3">
    <source>
        <dbReference type="RefSeq" id="XP_021803070.1"/>
    </source>
</evidence>
<dbReference type="InterPro" id="IPR039223">
    <property type="entry name" value="AATF/Bfr2"/>
</dbReference>
<dbReference type="GO" id="GO:0005730">
    <property type="term" value="C:nucleolus"/>
    <property type="evidence" value="ECO:0007669"/>
    <property type="project" value="TreeGrafter"/>
</dbReference>
<gene>
    <name evidence="3" type="primary">LOC110747192</name>
</gene>
<dbReference type="GeneID" id="110747192"/>
<dbReference type="AlphaFoldDB" id="A0A6P5RDT7"/>
<name>A0A6P5RDT7_PRUAV</name>
<dbReference type="Pfam" id="PF13339">
    <property type="entry name" value="AATF-Che1"/>
    <property type="match status" value="1"/>
</dbReference>
<proteinExistence type="predicted"/>
<evidence type="ECO:0000313" key="2">
    <source>
        <dbReference type="Proteomes" id="UP000515124"/>
    </source>
</evidence>
<organism evidence="2 3">
    <name type="scientific">Prunus avium</name>
    <name type="common">Cherry</name>
    <name type="synonym">Cerasus avium</name>
    <dbReference type="NCBI Taxonomy" id="42229"/>
    <lineage>
        <taxon>Eukaryota</taxon>
        <taxon>Viridiplantae</taxon>
        <taxon>Streptophyta</taxon>
        <taxon>Embryophyta</taxon>
        <taxon>Tracheophyta</taxon>
        <taxon>Spermatophyta</taxon>
        <taxon>Magnoliopsida</taxon>
        <taxon>eudicotyledons</taxon>
        <taxon>Gunneridae</taxon>
        <taxon>Pentapetalae</taxon>
        <taxon>rosids</taxon>
        <taxon>fabids</taxon>
        <taxon>Rosales</taxon>
        <taxon>Rosaceae</taxon>
        <taxon>Amygdaloideae</taxon>
        <taxon>Amygdaleae</taxon>
        <taxon>Prunus</taxon>
    </lineage>
</organism>
<sequence>MKLIFSFVFFSFFPCRDILKNLKRHKDEDLLKGQAVKNQKALWDKTLEFRFLLQKAFSSSNRLPQEPVRSLFCDSHEGVKAAYSDLFNSSKRTLDSLVELEEALLEKNPSIVQATDSMYKLHSSYFCIYFVMQIGPLHWCG</sequence>
<accession>A0A6P5RDT7</accession>
<dbReference type="Proteomes" id="UP000515124">
    <property type="component" value="Unplaced"/>
</dbReference>
<protein>
    <submittedName>
        <fullName evidence="3">Protein AATF-like</fullName>
    </submittedName>
</protein>
<reference evidence="3" key="1">
    <citation type="submission" date="2025-08" db="UniProtKB">
        <authorList>
            <consortium name="RefSeq"/>
        </authorList>
    </citation>
    <scope>IDENTIFICATION</scope>
</reference>
<dbReference type="RefSeq" id="XP_021803070.1">
    <property type="nucleotide sequence ID" value="XM_021947378.1"/>
</dbReference>
<dbReference type="PANTHER" id="PTHR15565:SF0">
    <property type="entry name" value="PROTEIN AATF"/>
    <property type="match status" value="1"/>
</dbReference>
<keyword evidence="2" id="KW-1185">Reference proteome</keyword>
<feature type="domain" description="AATF leucine zipper-containing" evidence="1">
    <location>
        <begin position="29"/>
        <end position="113"/>
    </location>
</feature>